<dbReference type="RefSeq" id="WP_025358337.1">
    <property type="nucleotide sequence ID" value="NZ_CP007155.1"/>
</dbReference>
<accession>W5WBQ9</accession>
<organism evidence="1 2">
    <name type="scientific">Kutzneria albida DSM 43870</name>
    <dbReference type="NCBI Taxonomy" id="1449976"/>
    <lineage>
        <taxon>Bacteria</taxon>
        <taxon>Bacillati</taxon>
        <taxon>Actinomycetota</taxon>
        <taxon>Actinomycetes</taxon>
        <taxon>Pseudonocardiales</taxon>
        <taxon>Pseudonocardiaceae</taxon>
        <taxon>Kutzneria</taxon>
    </lineage>
</organism>
<keyword evidence="2" id="KW-1185">Reference proteome</keyword>
<protein>
    <submittedName>
        <fullName evidence="1">Uncharacterized protein</fullName>
    </submittedName>
</protein>
<dbReference type="Proteomes" id="UP000019225">
    <property type="component" value="Chromosome"/>
</dbReference>
<proteinExistence type="predicted"/>
<evidence type="ECO:0000313" key="2">
    <source>
        <dbReference type="Proteomes" id="UP000019225"/>
    </source>
</evidence>
<evidence type="ECO:0000313" key="1">
    <source>
        <dbReference type="EMBL" id="AHH98322.1"/>
    </source>
</evidence>
<dbReference type="AlphaFoldDB" id="W5WBQ9"/>
<dbReference type="STRING" id="1449976.KALB_4960"/>
<dbReference type="EMBL" id="CP007155">
    <property type="protein sequence ID" value="AHH98322.1"/>
    <property type="molecule type" value="Genomic_DNA"/>
</dbReference>
<dbReference type="KEGG" id="kal:KALB_4960"/>
<reference evidence="1 2" key="1">
    <citation type="journal article" date="2014" name="BMC Genomics">
        <title>Complete genome sequence of producer of the glycopeptide antibiotic Aculeximycin Kutzneria albida DSM 43870T, a representative of minor genus of Pseudonocardiaceae.</title>
        <authorList>
            <person name="Rebets Y."/>
            <person name="Tokovenko B."/>
            <person name="Lushchyk I."/>
            <person name="Ruckert C."/>
            <person name="Zaburannyi N."/>
            <person name="Bechthold A."/>
            <person name="Kalinowski J."/>
            <person name="Luzhetskyy A."/>
        </authorList>
    </citation>
    <scope>NUCLEOTIDE SEQUENCE [LARGE SCALE GENOMIC DNA]</scope>
    <source>
        <strain evidence="1">DSM 43870</strain>
    </source>
</reference>
<sequence>MFGRDRLVKQVVRERFVVTPVSGPTFTAVLVDADRTSMHFTDVAVLSDGVERPARGELYIARRNVAYLQRTVPNVG</sequence>
<name>W5WBQ9_9PSEU</name>
<dbReference type="HOGENOM" id="CLU_2649743_0_0_11"/>
<gene>
    <name evidence="1" type="ORF">KALB_4960</name>
</gene>